<reference evidence="2" key="1">
    <citation type="journal article" date="2022" name="Mol. Ecol. Resour.">
        <title>The genomes of chicory, endive, great burdock and yacon provide insights into Asteraceae palaeo-polyploidization history and plant inulin production.</title>
        <authorList>
            <person name="Fan W."/>
            <person name="Wang S."/>
            <person name="Wang H."/>
            <person name="Wang A."/>
            <person name="Jiang F."/>
            <person name="Liu H."/>
            <person name="Zhao H."/>
            <person name="Xu D."/>
            <person name="Zhang Y."/>
        </authorList>
    </citation>
    <scope>NUCLEOTIDE SEQUENCE [LARGE SCALE GENOMIC DNA]</scope>
    <source>
        <strain evidence="2">cv. Yunnan</strain>
    </source>
</reference>
<accession>A0ACB9FXA4</accession>
<gene>
    <name evidence="1" type="ORF">L1987_45618</name>
</gene>
<dbReference type="Proteomes" id="UP001056120">
    <property type="component" value="Linkage Group LG15"/>
</dbReference>
<dbReference type="EMBL" id="CM042032">
    <property type="protein sequence ID" value="KAI3775862.1"/>
    <property type="molecule type" value="Genomic_DNA"/>
</dbReference>
<sequence>MSVLDPVLSVKNLKYIGHAGDPSSAVRVTRERRVDRKKQNSDRNVFQCFVFGPKEARKTSFLHSFVRRLFSEVYTPTTEEKYTVNIVRQPGVTEKTLILREIPEDAVENLIIRKDALAACDIAVFVYDSLNEFSWIRAKELLVQVASHGESTGYEVPCIIVAAKGDLEPNLTAKQDSTRVSQDMGIEAPIPISIESRKFNNVFRRIVRAAEQPHLNIPGLR</sequence>
<evidence type="ECO:0000313" key="1">
    <source>
        <dbReference type="EMBL" id="KAI3775862.1"/>
    </source>
</evidence>
<protein>
    <submittedName>
        <fullName evidence="1">Uncharacterized protein</fullName>
    </submittedName>
</protein>
<keyword evidence="2" id="KW-1185">Reference proteome</keyword>
<reference evidence="1 2" key="2">
    <citation type="journal article" date="2022" name="Mol. Ecol. Resour.">
        <title>The genomes of chicory, endive, great burdock and yacon provide insights into Asteraceae paleo-polyploidization history and plant inulin production.</title>
        <authorList>
            <person name="Fan W."/>
            <person name="Wang S."/>
            <person name="Wang H."/>
            <person name="Wang A."/>
            <person name="Jiang F."/>
            <person name="Liu H."/>
            <person name="Zhao H."/>
            <person name="Xu D."/>
            <person name="Zhang Y."/>
        </authorList>
    </citation>
    <scope>NUCLEOTIDE SEQUENCE [LARGE SCALE GENOMIC DNA]</scope>
    <source>
        <strain evidence="2">cv. Yunnan</strain>
        <tissue evidence="1">Leaves</tissue>
    </source>
</reference>
<proteinExistence type="predicted"/>
<evidence type="ECO:0000313" key="2">
    <source>
        <dbReference type="Proteomes" id="UP001056120"/>
    </source>
</evidence>
<comment type="caution">
    <text evidence="1">The sequence shown here is derived from an EMBL/GenBank/DDBJ whole genome shotgun (WGS) entry which is preliminary data.</text>
</comment>
<organism evidence="1 2">
    <name type="scientific">Smallanthus sonchifolius</name>
    <dbReference type="NCBI Taxonomy" id="185202"/>
    <lineage>
        <taxon>Eukaryota</taxon>
        <taxon>Viridiplantae</taxon>
        <taxon>Streptophyta</taxon>
        <taxon>Embryophyta</taxon>
        <taxon>Tracheophyta</taxon>
        <taxon>Spermatophyta</taxon>
        <taxon>Magnoliopsida</taxon>
        <taxon>eudicotyledons</taxon>
        <taxon>Gunneridae</taxon>
        <taxon>Pentapetalae</taxon>
        <taxon>asterids</taxon>
        <taxon>campanulids</taxon>
        <taxon>Asterales</taxon>
        <taxon>Asteraceae</taxon>
        <taxon>Asteroideae</taxon>
        <taxon>Heliantheae alliance</taxon>
        <taxon>Millerieae</taxon>
        <taxon>Smallanthus</taxon>
    </lineage>
</organism>
<name>A0ACB9FXA4_9ASTR</name>